<proteinExistence type="predicted"/>
<name>A0A0A9H5W2_ARUDO</name>
<sequence length="30" mass="3293">MLCSLGSSCRWMRFSLGRTMVAGCPMGLQL</sequence>
<reference evidence="1" key="1">
    <citation type="submission" date="2014-09" db="EMBL/GenBank/DDBJ databases">
        <authorList>
            <person name="Magalhaes I.L.F."/>
            <person name="Oliveira U."/>
            <person name="Santos F.R."/>
            <person name="Vidigal T.H.D.A."/>
            <person name="Brescovit A.D."/>
            <person name="Santos A.J."/>
        </authorList>
    </citation>
    <scope>NUCLEOTIDE SEQUENCE</scope>
    <source>
        <tissue evidence="1">Shoot tissue taken approximately 20 cm above the soil surface</tissue>
    </source>
</reference>
<dbReference type="AlphaFoldDB" id="A0A0A9H5W2"/>
<dbReference type="EMBL" id="GBRH01165794">
    <property type="protein sequence ID" value="JAE32102.1"/>
    <property type="molecule type" value="Transcribed_RNA"/>
</dbReference>
<organism evidence="1">
    <name type="scientific">Arundo donax</name>
    <name type="common">Giant reed</name>
    <name type="synonym">Donax arundinaceus</name>
    <dbReference type="NCBI Taxonomy" id="35708"/>
    <lineage>
        <taxon>Eukaryota</taxon>
        <taxon>Viridiplantae</taxon>
        <taxon>Streptophyta</taxon>
        <taxon>Embryophyta</taxon>
        <taxon>Tracheophyta</taxon>
        <taxon>Spermatophyta</taxon>
        <taxon>Magnoliopsida</taxon>
        <taxon>Liliopsida</taxon>
        <taxon>Poales</taxon>
        <taxon>Poaceae</taxon>
        <taxon>PACMAD clade</taxon>
        <taxon>Arundinoideae</taxon>
        <taxon>Arundineae</taxon>
        <taxon>Arundo</taxon>
    </lineage>
</organism>
<protein>
    <submittedName>
        <fullName evidence="1">Uncharacterized protein</fullName>
    </submittedName>
</protein>
<reference evidence="1" key="2">
    <citation type="journal article" date="2015" name="Data Brief">
        <title>Shoot transcriptome of the giant reed, Arundo donax.</title>
        <authorList>
            <person name="Barrero R.A."/>
            <person name="Guerrero F.D."/>
            <person name="Moolhuijzen P."/>
            <person name="Goolsby J.A."/>
            <person name="Tidwell J."/>
            <person name="Bellgard S.E."/>
            <person name="Bellgard M.I."/>
        </authorList>
    </citation>
    <scope>NUCLEOTIDE SEQUENCE</scope>
    <source>
        <tissue evidence="1">Shoot tissue taken approximately 20 cm above the soil surface</tissue>
    </source>
</reference>
<accession>A0A0A9H5W2</accession>
<evidence type="ECO:0000313" key="1">
    <source>
        <dbReference type="EMBL" id="JAE32102.1"/>
    </source>
</evidence>